<proteinExistence type="predicted"/>
<evidence type="ECO:0000313" key="2">
    <source>
        <dbReference type="EMBL" id="MVO18184.1"/>
    </source>
</evidence>
<dbReference type="EMBL" id="WQLV01000017">
    <property type="protein sequence ID" value="MVO18184.1"/>
    <property type="molecule type" value="Genomic_DNA"/>
</dbReference>
<organism evidence="2 3">
    <name type="scientific">Parasedimentitalea huanghaiensis</name>
    <dbReference type="NCBI Taxonomy" id="2682100"/>
    <lineage>
        <taxon>Bacteria</taxon>
        <taxon>Pseudomonadati</taxon>
        <taxon>Pseudomonadota</taxon>
        <taxon>Alphaproteobacteria</taxon>
        <taxon>Rhodobacterales</taxon>
        <taxon>Paracoccaceae</taxon>
        <taxon>Parasedimentitalea</taxon>
    </lineage>
</organism>
<dbReference type="InterPro" id="IPR002654">
    <property type="entry name" value="Glyco_trans_25"/>
</dbReference>
<accession>A0A6L6WKI3</accession>
<dbReference type="Proteomes" id="UP000478892">
    <property type="component" value="Unassembled WGS sequence"/>
</dbReference>
<keyword evidence="2" id="KW-0808">Transferase</keyword>
<dbReference type="GO" id="GO:0016740">
    <property type="term" value="F:transferase activity"/>
    <property type="evidence" value="ECO:0007669"/>
    <property type="project" value="UniProtKB-KW"/>
</dbReference>
<dbReference type="CDD" id="cd06532">
    <property type="entry name" value="Glyco_transf_25"/>
    <property type="match status" value="1"/>
</dbReference>
<dbReference type="Pfam" id="PF01755">
    <property type="entry name" value="Glyco_transf_25"/>
    <property type="match status" value="1"/>
</dbReference>
<feature type="domain" description="Glycosyl transferase family 25" evidence="1">
    <location>
        <begin position="117"/>
        <end position="159"/>
    </location>
</feature>
<keyword evidence="3" id="KW-1185">Reference proteome</keyword>
<evidence type="ECO:0000313" key="3">
    <source>
        <dbReference type="Proteomes" id="UP000478892"/>
    </source>
</evidence>
<comment type="caution">
    <text evidence="2">The sequence shown here is derived from an EMBL/GenBank/DDBJ whole genome shotgun (WGS) entry which is preliminary data.</text>
</comment>
<evidence type="ECO:0000259" key="1">
    <source>
        <dbReference type="Pfam" id="PF01755"/>
    </source>
</evidence>
<sequence length="298" mass="33862">MNARVIRSEQCPEMRRTVPVWDWPLSGWDLRSVRGTTYSGFATALHARPNMSEKQTSCAALLNAFDKVFVINLPNRKDRRIDIDQQLKSVGLGLGHPDVCLFPAFRPRRKLGFPSIGARGCFLSHIGVLEQAISMNLKRFLVLEDDADFSDNFSLRFREVSRYLKQIDWDMVYGHMPAGVPKPDFKQRMRIALVAPDAAIECLHFYGVSGRCAVKALPYLKKILQRPAGDPRGGAMHVDGAYSWFRKSHPELVTVAVDPPLAVQRPSRSDIHDLQWFDRQKLLRPVTNLARRLKRSVA</sequence>
<protein>
    <submittedName>
        <fullName evidence="2">LPS biosynthesis glycosyltransferase</fullName>
    </submittedName>
</protein>
<reference evidence="2 3" key="1">
    <citation type="submission" date="2019-12" db="EMBL/GenBank/DDBJ databases">
        <authorList>
            <person name="Zhang Y.-J."/>
        </authorList>
    </citation>
    <scope>NUCLEOTIDE SEQUENCE [LARGE SCALE GENOMIC DNA]</scope>
    <source>
        <strain evidence="2 3">CY05</strain>
    </source>
</reference>
<name>A0A6L6WKI3_9RHOB</name>
<dbReference type="AlphaFoldDB" id="A0A6L6WKI3"/>
<gene>
    <name evidence="2" type="ORF">GO984_20375</name>
</gene>